<protein>
    <recommendedName>
        <fullName evidence="6">Ribosomal RNA small subunit methyltransferase G</fullName>
        <ecNumber evidence="6">2.1.1.-</ecNumber>
    </recommendedName>
    <alternativeName>
        <fullName evidence="6">16S rRNA 7-methylguanosine methyltransferase</fullName>
        <shortName evidence="6">16S rRNA m7G methyltransferase</shortName>
    </alternativeName>
</protein>
<dbReference type="Pfam" id="PF02527">
    <property type="entry name" value="GidB"/>
    <property type="match status" value="2"/>
</dbReference>
<dbReference type="NCBIfam" id="TIGR00138">
    <property type="entry name" value="rsmG_gidB"/>
    <property type="match status" value="1"/>
</dbReference>
<keyword evidence="1 6" id="KW-0963">Cytoplasm</keyword>
<evidence type="ECO:0000256" key="6">
    <source>
        <dbReference type="HAMAP-Rule" id="MF_00074"/>
    </source>
</evidence>
<evidence type="ECO:0000313" key="9">
    <source>
        <dbReference type="Proteomes" id="UP001476950"/>
    </source>
</evidence>
<dbReference type="GO" id="GO:0008168">
    <property type="term" value="F:methyltransferase activity"/>
    <property type="evidence" value="ECO:0007669"/>
    <property type="project" value="UniProtKB-KW"/>
</dbReference>
<dbReference type="GO" id="GO:0032259">
    <property type="term" value="P:methylation"/>
    <property type="evidence" value="ECO:0007669"/>
    <property type="project" value="UniProtKB-KW"/>
</dbReference>
<comment type="similarity">
    <text evidence="6">Belongs to the methyltransferase superfamily. RNA methyltransferase RsmG family.</text>
</comment>
<evidence type="ECO:0000256" key="7">
    <source>
        <dbReference type="SAM" id="MobiDB-lite"/>
    </source>
</evidence>
<dbReference type="EMBL" id="JAMPLM010000028">
    <property type="protein sequence ID" value="MEP1061179.1"/>
    <property type="molecule type" value="Genomic_DNA"/>
</dbReference>
<evidence type="ECO:0000256" key="3">
    <source>
        <dbReference type="ARBA" id="ARBA00022603"/>
    </source>
</evidence>
<dbReference type="Gene3D" id="3.40.50.150">
    <property type="entry name" value="Vaccinia Virus protein VP39"/>
    <property type="match status" value="1"/>
</dbReference>
<feature type="binding site" evidence="6">
    <location>
        <begin position="161"/>
        <end position="162"/>
    </location>
    <ligand>
        <name>S-adenosyl-L-methionine</name>
        <dbReference type="ChEBI" id="CHEBI:59789"/>
    </ligand>
</feature>
<dbReference type="Proteomes" id="UP001476950">
    <property type="component" value="Unassembled WGS sequence"/>
</dbReference>
<keyword evidence="2 6" id="KW-0698">rRNA processing</keyword>
<proteinExistence type="inferred from homology"/>
<keyword evidence="9" id="KW-1185">Reference proteome</keyword>
<organism evidence="8 9">
    <name type="scientific">Stenomitos frigidus AS-A4</name>
    <dbReference type="NCBI Taxonomy" id="2933935"/>
    <lineage>
        <taxon>Bacteria</taxon>
        <taxon>Bacillati</taxon>
        <taxon>Cyanobacteriota</taxon>
        <taxon>Cyanophyceae</taxon>
        <taxon>Leptolyngbyales</taxon>
        <taxon>Leptolyngbyaceae</taxon>
        <taxon>Stenomitos</taxon>
    </lineage>
</organism>
<accession>A0ABV0KPM0</accession>
<comment type="caution">
    <text evidence="8">The sequence shown here is derived from an EMBL/GenBank/DDBJ whole genome shotgun (WGS) entry which is preliminary data.</text>
</comment>
<gene>
    <name evidence="6 8" type="primary">rsmG</name>
    <name evidence="8" type="ORF">NDI38_22360</name>
</gene>
<evidence type="ECO:0000256" key="5">
    <source>
        <dbReference type="ARBA" id="ARBA00022691"/>
    </source>
</evidence>
<dbReference type="SUPFAM" id="SSF53335">
    <property type="entry name" value="S-adenosyl-L-methionine-dependent methyltransferases"/>
    <property type="match status" value="1"/>
</dbReference>
<feature type="binding site" evidence="6">
    <location>
        <position position="110"/>
    </location>
    <ligand>
        <name>S-adenosyl-L-methionine</name>
        <dbReference type="ChEBI" id="CHEBI:59789"/>
    </ligand>
</feature>
<comment type="function">
    <text evidence="6">Specifically methylates the N7 position of a guanine in 16S rRNA.</text>
</comment>
<dbReference type="InterPro" id="IPR003682">
    <property type="entry name" value="rRNA_ssu_MeTfrase_G"/>
</dbReference>
<keyword evidence="3 6" id="KW-0489">Methyltransferase</keyword>
<dbReference type="PANTHER" id="PTHR31760:SF0">
    <property type="entry name" value="S-ADENOSYL-L-METHIONINE-DEPENDENT METHYLTRANSFERASES SUPERFAMILY PROTEIN"/>
    <property type="match status" value="1"/>
</dbReference>
<keyword evidence="4 6" id="KW-0808">Transferase</keyword>
<evidence type="ECO:0000313" key="8">
    <source>
        <dbReference type="EMBL" id="MEP1061179.1"/>
    </source>
</evidence>
<feature type="region of interest" description="Disordered" evidence="7">
    <location>
        <begin position="66"/>
        <end position="96"/>
    </location>
</feature>
<dbReference type="HAMAP" id="MF_00074">
    <property type="entry name" value="16SrRNA_methyltr_G"/>
    <property type="match status" value="1"/>
</dbReference>
<feature type="binding site" evidence="6">
    <location>
        <position position="180"/>
    </location>
    <ligand>
        <name>S-adenosyl-L-methionine</name>
        <dbReference type="ChEBI" id="CHEBI:59789"/>
    </ligand>
</feature>
<dbReference type="EC" id="2.1.1.-" evidence="6"/>
<dbReference type="PANTHER" id="PTHR31760">
    <property type="entry name" value="S-ADENOSYL-L-METHIONINE-DEPENDENT METHYLTRANSFERASES SUPERFAMILY PROTEIN"/>
    <property type="match status" value="1"/>
</dbReference>
<comment type="subcellular location">
    <subcellularLocation>
        <location evidence="6">Cytoplasm</location>
    </subcellularLocation>
</comment>
<dbReference type="InterPro" id="IPR029063">
    <property type="entry name" value="SAM-dependent_MTases_sf"/>
</dbReference>
<name>A0ABV0KPM0_9CYAN</name>
<evidence type="ECO:0000256" key="2">
    <source>
        <dbReference type="ARBA" id="ARBA00022552"/>
    </source>
</evidence>
<dbReference type="PIRSF" id="PIRSF003078">
    <property type="entry name" value="GidB"/>
    <property type="match status" value="1"/>
</dbReference>
<evidence type="ECO:0000256" key="1">
    <source>
        <dbReference type="ARBA" id="ARBA00022490"/>
    </source>
</evidence>
<feature type="binding site" evidence="6">
    <location>
        <position position="115"/>
    </location>
    <ligand>
        <name>S-adenosyl-L-methionine</name>
        <dbReference type="ChEBI" id="CHEBI:59789"/>
    </ligand>
</feature>
<keyword evidence="5 6" id="KW-0949">S-adenosyl-L-methionine</keyword>
<sequence>MEEWQLTLRWQPEAHQQAQFQQLYALTLAGNRQFNLTRITEPAEFWEKHLWDSLRGVQRFLHEDWESGGRRQKAGGRRQGAEGAGEAGAAEEEDKTHLSPFTSFKVIDIGTGAGFPGLPVAIAQPNWTVTLLDATRKKITFIDQVIAHMGLTNATTLVERVEQVGRQRLRRQAYDLALIRAVAAAPVCAEYALPLLKVGGCAVLYRGQWSEAETTSLEAAVAVLGGKIDAIEAFTTPLTQGDRHCIYLKKIAPTPNEFPRAIGIPAQKPLGLELDTIA</sequence>
<reference evidence="8 9" key="1">
    <citation type="submission" date="2022-04" db="EMBL/GenBank/DDBJ databases">
        <title>Positive selection, recombination, and allopatry shape intraspecific diversity of widespread and dominant cyanobacteria.</title>
        <authorList>
            <person name="Wei J."/>
            <person name="Shu W."/>
            <person name="Hu C."/>
        </authorList>
    </citation>
    <scope>NUCLEOTIDE SEQUENCE [LARGE SCALE GENOMIC DNA]</scope>
    <source>
        <strain evidence="8 9">AS-A4</strain>
    </source>
</reference>
<feature type="binding site" evidence="6">
    <location>
        <begin position="133"/>
        <end position="135"/>
    </location>
    <ligand>
        <name>S-adenosyl-L-methionine</name>
        <dbReference type="ChEBI" id="CHEBI:59789"/>
    </ligand>
</feature>
<evidence type="ECO:0000256" key="4">
    <source>
        <dbReference type="ARBA" id="ARBA00022679"/>
    </source>
</evidence>